<accession>A0A6J4JUB9</accession>
<dbReference type="EMBL" id="CADCTR010001244">
    <property type="protein sequence ID" value="CAA9287606.1"/>
    <property type="molecule type" value="Genomic_DNA"/>
</dbReference>
<dbReference type="InterPro" id="IPR025639">
    <property type="entry name" value="DruA"/>
</dbReference>
<sequence>MSTDAEVIPLKPKLPIKARPLEDQFRDRLGPQQGRPDRLQGLLQEILAASELADLPEADRLTTRLFFEVLQDLSRQHWGFEYHDAQLLAFPPSSAAQDHGHREEIKRRLRASLVAARNEQLREEPVRRFVLDLERPRRHGWRKLSVLDLLLSPKKFATDLRRIIDAPEKLHHGLLKESVQPYLQMATEERDEFTGIRLVDIWRYCRYTWSLPLSQQPGRGMLYLVRDAAREFHPIVGIGALGNSVVQLGCRDEEIGWWSSKYLKEAFNKEASDYPDRLFMLRREIPKKLPALKRELDRTIGEILWEDLLSEEEVNEPTPGALKRLKDAAAGAALNRSLKRDNSSTFAEDSLSPAFRRKRALELHRLLLAKHVLQKAATASVDKEELTEWLLTKEEGRNALGVALRTVKKRHVGSSMMEITTCGALPPYSEVLGGKLVALLMASPQVIADYRERYADKPSEIASRMRGAEVVRPADLVLLGTTSLYSVGSSQYNRLKAPVSGGEVRYLPAGKTEGYGSVHISRRTYKTLQELLKRHPDLDPQSNTFAAGVNYKMRSIESGLSHLRLSDLQEHRNRRLVYLVPLAVNWREYLTGLANEPNYIYSDLDNPERETSHLIEFWKDRWFVKRALRPETLRSLELRGEREVRVSDFISQDDLGTQHKLF</sequence>
<evidence type="ECO:0000313" key="1">
    <source>
        <dbReference type="EMBL" id="CAA9287606.1"/>
    </source>
</evidence>
<evidence type="ECO:0008006" key="2">
    <source>
        <dbReference type="Google" id="ProtNLM"/>
    </source>
</evidence>
<dbReference type="AlphaFoldDB" id="A0A6J4JUB9"/>
<gene>
    <name evidence="1" type="ORF">AVDCRST_MAG93-3660</name>
</gene>
<organism evidence="1">
    <name type="scientific">uncultured Chloroflexia bacterium</name>
    <dbReference type="NCBI Taxonomy" id="1672391"/>
    <lineage>
        <taxon>Bacteria</taxon>
        <taxon>Bacillati</taxon>
        <taxon>Chloroflexota</taxon>
        <taxon>Chloroflexia</taxon>
        <taxon>environmental samples</taxon>
    </lineage>
</organism>
<protein>
    <recommendedName>
        <fullName evidence="2">DUF4338 domain-containing protein</fullName>
    </recommendedName>
</protein>
<name>A0A6J4JUB9_9CHLR</name>
<dbReference type="Pfam" id="PF14236">
    <property type="entry name" value="DruA"/>
    <property type="match status" value="2"/>
</dbReference>
<reference evidence="1" key="1">
    <citation type="submission" date="2020-02" db="EMBL/GenBank/DDBJ databases">
        <authorList>
            <person name="Meier V. D."/>
        </authorList>
    </citation>
    <scope>NUCLEOTIDE SEQUENCE</scope>
    <source>
        <strain evidence="1">AVDCRST_MAG93</strain>
    </source>
</reference>
<proteinExistence type="predicted"/>